<keyword evidence="3 5" id="KW-1133">Transmembrane helix</keyword>
<dbReference type="EMBL" id="CM026429">
    <property type="protein sequence ID" value="KAG0563608.1"/>
    <property type="molecule type" value="Genomic_DNA"/>
</dbReference>
<evidence type="ECO:0000256" key="1">
    <source>
        <dbReference type="ARBA" id="ARBA00004167"/>
    </source>
</evidence>
<dbReference type="InterPro" id="IPR004864">
    <property type="entry name" value="LEA_2"/>
</dbReference>
<sequence length="248" mass="27459">MGAEALDVVDSKFTHGSTGNKVEAVDSEKGTLVELHHKRILKRRKLKKCCTWCGIPLLVVAIVLIVLSQTIFKFRDPDITLSNVHFSGVKIDYTRPLSPSSVNASLSANMNVYNPNHYNFKFTNSTIHVIYHDVMVGNISMPAGELRPGKSVALPALVTVGSLKLGNSIGNLSLDFKKNELPFAMSVNIPGRVNVVHIFKHDVVLEYHCDVTFWVGNSSMKDYLCWKKRISVQALIGPSPGQRTKNQT</sequence>
<evidence type="ECO:0000313" key="7">
    <source>
        <dbReference type="EMBL" id="KAG0563608.1"/>
    </source>
</evidence>
<comment type="caution">
    <text evidence="7">The sequence shown here is derived from an EMBL/GenBank/DDBJ whole genome shotgun (WGS) entry which is preliminary data.</text>
</comment>
<dbReference type="Proteomes" id="UP000822688">
    <property type="component" value="Chromosome 8"/>
</dbReference>
<keyword evidence="2 5" id="KW-0812">Transmembrane</keyword>
<organism evidence="7 8">
    <name type="scientific">Ceratodon purpureus</name>
    <name type="common">Fire moss</name>
    <name type="synonym">Dicranum purpureum</name>
    <dbReference type="NCBI Taxonomy" id="3225"/>
    <lineage>
        <taxon>Eukaryota</taxon>
        <taxon>Viridiplantae</taxon>
        <taxon>Streptophyta</taxon>
        <taxon>Embryophyta</taxon>
        <taxon>Bryophyta</taxon>
        <taxon>Bryophytina</taxon>
        <taxon>Bryopsida</taxon>
        <taxon>Dicranidae</taxon>
        <taxon>Pseudoditrichales</taxon>
        <taxon>Ditrichaceae</taxon>
        <taxon>Ceratodon</taxon>
    </lineage>
</organism>
<feature type="transmembrane region" description="Helical" evidence="5">
    <location>
        <begin position="49"/>
        <end position="72"/>
    </location>
</feature>
<dbReference type="Pfam" id="PF03168">
    <property type="entry name" value="LEA_2"/>
    <property type="match status" value="1"/>
</dbReference>
<evidence type="ECO:0000259" key="6">
    <source>
        <dbReference type="Pfam" id="PF03168"/>
    </source>
</evidence>
<keyword evidence="8" id="KW-1185">Reference proteome</keyword>
<keyword evidence="4 5" id="KW-0472">Membrane</keyword>
<dbReference type="PANTHER" id="PTHR31234:SF65">
    <property type="entry name" value="LATE EMBRYOGENESIS ABUNDANT PROTEIN, LEA_2 SUBGROUP"/>
    <property type="match status" value="1"/>
</dbReference>
<dbReference type="GO" id="GO:0098542">
    <property type="term" value="P:defense response to other organism"/>
    <property type="evidence" value="ECO:0007669"/>
    <property type="project" value="InterPro"/>
</dbReference>
<evidence type="ECO:0000256" key="3">
    <source>
        <dbReference type="ARBA" id="ARBA00022989"/>
    </source>
</evidence>
<dbReference type="SUPFAM" id="SSF117070">
    <property type="entry name" value="LEA14-like"/>
    <property type="match status" value="1"/>
</dbReference>
<protein>
    <recommendedName>
        <fullName evidence="6">Late embryogenesis abundant protein LEA-2 subgroup domain-containing protein</fullName>
    </recommendedName>
</protein>
<evidence type="ECO:0000313" key="8">
    <source>
        <dbReference type="Proteomes" id="UP000822688"/>
    </source>
</evidence>
<dbReference type="Gene3D" id="2.60.40.1820">
    <property type="match status" value="1"/>
</dbReference>
<dbReference type="PANTHER" id="PTHR31234">
    <property type="entry name" value="LATE EMBRYOGENESIS ABUNDANT (LEA) HYDROXYPROLINE-RICH GLYCOPROTEIN FAMILY"/>
    <property type="match status" value="1"/>
</dbReference>
<evidence type="ECO:0000256" key="2">
    <source>
        <dbReference type="ARBA" id="ARBA00022692"/>
    </source>
</evidence>
<comment type="subcellular location">
    <subcellularLocation>
        <location evidence="1">Membrane</location>
        <topology evidence="1">Single-pass membrane protein</topology>
    </subcellularLocation>
</comment>
<feature type="domain" description="Late embryogenesis abundant protein LEA-2 subgroup" evidence="6">
    <location>
        <begin position="111"/>
        <end position="201"/>
    </location>
</feature>
<dbReference type="AlphaFoldDB" id="A0A8T0H0N1"/>
<dbReference type="GO" id="GO:0016020">
    <property type="term" value="C:membrane"/>
    <property type="evidence" value="ECO:0007669"/>
    <property type="project" value="UniProtKB-SubCell"/>
</dbReference>
<proteinExistence type="predicted"/>
<evidence type="ECO:0000256" key="5">
    <source>
        <dbReference type="SAM" id="Phobius"/>
    </source>
</evidence>
<reference evidence="7" key="1">
    <citation type="submission" date="2020-06" db="EMBL/GenBank/DDBJ databases">
        <title>WGS assembly of Ceratodon purpureus strain R40.</title>
        <authorList>
            <person name="Carey S.B."/>
            <person name="Jenkins J."/>
            <person name="Shu S."/>
            <person name="Lovell J.T."/>
            <person name="Sreedasyam A."/>
            <person name="Maumus F."/>
            <person name="Tiley G.P."/>
            <person name="Fernandez-Pozo N."/>
            <person name="Barry K."/>
            <person name="Chen C."/>
            <person name="Wang M."/>
            <person name="Lipzen A."/>
            <person name="Daum C."/>
            <person name="Saski C.A."/>
            <person name="Payton A.C."/>
            <person name="Mcbreen J.C."/>
            <person name="Conrad R.E."/>
            <person name="Kollar L.M."/>
            <person name="Olsson S."/>
            <person name="Huttunen S."/>
            <person name="Landis J.B."/>
            <person name="Wickett N.J."/>
            <person name="Johnson M.G."/>
            <person name="Rensing S.A."/>
            <person name="Grimwood J."/>
            <person name="Schmutz J."/>
            <person name="Mcdaniel S.F."/>
        </authorList>
    </citation>
    <scope>NUCLEOTIDE SEQUENCE</scope>
    <source>
        <strain evidence="7">R40</strain>
    </source>
</reference>
<dbReference type="InterPro" id="IPR044839">
    <property type="entry name" value="NDR1-like"/>
</dbReference>
<evidence type="ECO:0000256" key="4">
    <source>
        <dbReference type="ARBA" id="ARBA00023136"/>
    </source>
</evidence>
<accession>A0A8T0H0N1</accession>
<gene>
    <name evidence="7" type="ORF">KC19_8G045200</name>
</gene>
<name>A0A8T0H0N1_CERPU</name>